<name>A0A835QMD6_VANPL</name>
<reference evidence="5 6" key="1">
    <citation type="journal article" date="2020" name="Nat. Food">
        <title>A phased Vanilla planifolia genome enables genetic improvement of flavour and production.</title>
        <authorList>
            <person name="Hasing T."/>
            <person name="Tang H."/>
            <person name="Brym M."/>
            <person name="Khazi F."/>
            <person name="Huang T."/>
            <person name="Chambers A.H."/>
        </authorList>
    </citation>
    <scope>NUCLEOTIDE SEQUENCE [LARGE SCALE GENOMIC DNA]</scope>
    <source>
        <tissue evidence="5">Leaf</tissue>
    </source>
</reference>
<dbReference type="InterPro" id="IPR008491">
    <property type="entry name" value="CDK5RAP3"/>
</dbReference>
<dbReference type="PANTHER" id="PTHR14894">
    <property type="entry name" value="CDK5 REGULATORY SUBUNIT-ASSOCIATED PROTEIN 3"/>
    <property type="match status" value="1"/>
</dbReference>
<evidence type="ECO:0000256" key="3">
    <source>
        <dbReference type="SAM" id="Coils"/>
    </source>
</evidence>
<accession>A0A835QMD6</accession>
<dbReference type="GO" id="GO:0007346">
    <property type="term" value="P:regulation of mitotic cell cycle"/>
    <property type="evidence" value="ECO:0007669"/>
    <property type="project" value="TreeGrafter"/>
</dbReference>
<evidence type="ECO:0000256" key="2">
    <source>
        <dbReference type="PROSITE-ProRule" id="PRU01240"/>
    </source>
</evidence>
<dbReference type="Pfam" id="PF00082">
    <property type="entry name" value="Peptidase_S8"/>
    <property type="match status" value="1"/>
</dbReference>
<gene>
    <name evidence="5" type="ORF">HPP92_015468</name>
</gene>
<evidence type="ECO:0000313" key="6">
    <source>
        <dbReference type="Proteomes" id="UP000636800"/>
    </source>
</evidence>
<proteinExistence type="inferred from homology"/>
<dbReference type="GO" id="GO:0012505">
    <property type="term" value="C:endomembrane system"/>
    <property type="evidence" value="ECO:0007669"/>
    <property type="project" value="TreeGrafter"/>
</dbReference>
<dbReference type="Proteomes" id="UP000636800">
    <property type="component" value="Chromosome 7"/>
</dbReference>
<dbReference type="InterPro" id="IPR000209">
    <property type="entry name" value="Peptidase_S8/S53_dom"/>
</dbReference>
<dbReference type="SUPFAM" id="SSF52743">
    <property type="entry name" value="Subtilisin-like"/>
    <property type="match status" value="1"/>
</dbReference>
<dbReference type="EMBL" id="JADCNL010000007">
    <property type="protein sequence ID" value="KAG0473611.1"/>
    <property type="molecule type" value="Genomic_DNA"/>
</dbReference>
<feature type="domain" description="Peptidase S8/S53" evidence="4">
    <location>
        <begin position="693"/>
        <end position="906"/>
    </location>
</feature>
<dbReference type="GO" id="GO:0004252">
    <property type="term" value="F:serine-type endopeptidase activity"/>
    <property type="evidence" value="ECO:0007669"/>
    <property type="project" value="InterPro"/>
</dbReference>
<feature type="coiled-coil region" evidence="3">
    <location>
        <begin position="129"/>
        <end position="156"/>
    </location>
</feature>
<comment type="similarity">
    <text evidence="2">Belongs to the peptidase S8 family.</text>
</comment>
<evidence type="ECO:0000259" key="4">
    <source>
        <dbReference type="Pfam" id="PF00082"/>
    </source>
</evidence>
<dbReference type="AlphaFoldDB" id="A0A835QMD6"/>
<organism evidence="5 6">
    <name type="scientific">Vanilla planifolia</name>
    <name type="common">Vanilla</name>
    <dbReference type="NCBI Taxonomy" id="51239"/>
    <lineage>
        <taxon>Eukaryota</taxon>
        <taxon>Viridiplantae</taxon>
        <taxon>Streptophyta</taxon>
        <taxon>Embryophyta</taxon>
        <taxon>Tracheophyta</taxon>
        <taxon>Spermatophyta</taxon>
        <taxon>Magnoliopsida</taxon>
        <taxon>Liliopsida</taxon>
        <taxon>Asparagales</taxon>
        <taxon>Orchidaceae</taxon>
        <taxon>Vanilloideae</taxon>
        <taxon>Vanilleae</taxon>
        <taxon>Vanilla</taxon>
    </lineage>
</organism>
<dbReference type="PANTHER" id="PTHR14894:SF0">
    <property type="entry name" value="CDK5 REGULATORY SUBUNIT-ASSOCIATED PROTEIN 3"/>
    <property type="match status" value="1"/>
</dbReference>
<sequence>MQDSEELRLLPIDIAYARLGEWLVDRKRIPADWRKRLSSIRARISSSFFSLPKELDPFFQTLDSESIGYLEANKIYNILLSTSTGSRNIFGRLSGYAGEWENIVRDYEKEHVFLGEAAQMIVQNVNYEIPYQKKQMQKLQQQLAELERKEADIKKNVTLSAAKYTEACQEFGLQGHNVRAELLETAKSLPTKFSRILEVLNGDSMLKSVEYYENFCREVHTVKEKGAIDVLKSLKGLRENPPPLNISVSMEVQGSQNGLSKLDSGYPMVVVEPADDDLTVGGIDWNIAVNDGQINWDISTWDMKEELSDGSGSYEIIDGHNESQKLESGDDALFDDKTSRNVLEEGTVSKTSESEMCWDICIENPQCDADENLAQSNSSKEVQLVASMESTASQSLEEQRSPLLDTDYRNKLLDDLFELKSFIYQRLVEMRSQEISLVQHQVQAVVSFLPQQYAPDALETMLSEVSLAISLLTNRKTRDLIMILNSKRFLDRLVSVVEEKKQHEVKLRGSLKDLSVRRRELQNALASSWPKQEAAILKTKELKKLCESTLSSAFQGRPVNLIGEINTLLNSGISCSMSTKIFFFSFFFLLSSSSSSFPLGPPPPPSFATSLFLLLQRPRPTPPLPPTYSASNEKAKENLIYSYTRHINGNSSVAYVARSRGYKPQSTHSWEFLGLESQGRVSKQSLWAKARFGEDVIIANLDTGVWPESESFKDTGMGAIPPRWKGICQNGSDPNFSCNRKLIGARYFKKAFEAAYGKLNSTYDNPRDWIGHGTHTLSTAAGGFVPLTNFFNVTNAGTAKGGSPRARVAAYKVCWIKTEMHGPCVDADILAGFDAAIADGVDVISVSLGSDPPFLDPFADAIAIGSFRAIRKGISVIASAGNDGRQPGTVANSAPWLFTVAASTMDRDWVPYVQLESHLLEGFGLCSTTLPEVKQYPLISSIEAKEYNASKDDARLITEFMRVHNNEGSLFLARGRGRDRRA</sequence>
<protein>
    <recommendedName>
        <fullName evidence="4">Peptidase S8/S53 domain-containing protein</fullName>
    </recommendedName>
</protein>
<keyword evidence="6" id="KW-1185">Reference proteome</keyword>
<dbReference type="InterPro" id="IPR034197">
    <property type="entry name" value="Peptidases_S8_3"/>
</dbReference>
<dbReference type="Gene3D" id="3.40.50.200">
    <property type="entry name" value="Peptidase S8/S53 domain"/>
    <property type="match status" value="1"/>
</dbReference>
<evidence type="ECO:0000313" key="5">
    <source>
        <dbReference type="EMBL" id="KAG0473611.1"/>
    </source>
</evidence>
<dbReference type="CDD" id="cd04852">
    <property type="entry name" value="Peptidases_S8_3"/>
    <property type="match status" value="1"/>
</dbReference>
<dbReference type="Pfam" id="PF05600">
    <property type="entry name" value="CDK5RAP3"/>
    <property type="match status" value="1"/>
</dbReference>
<dbReference type="InterPro" id="IPR036852">
    <property type="entry name" value="Peptidase_S8/S53_dom_sf"/>
</dbReference>
<dbReference type="GO" id="GO:0006508">
    <property type="term" value="P:proteolysis"/>
    <property type="evidence" value="ECO:0007669"/>
    <property type="project" value="InterPro"/>
</dbReference>
<evidence type="ECO:0000256" key="1">
    <source>
        <dbReference type="ARBA" id="ARBA00007478"/>
    </source>
</evidence>
<keyword evidence="3" id="KW-0175">Coiled coil</keyword>
<comment type="caution">
    <text evidence="2">Lacks conserved residue(s) required for the propagation of feature annotation.</text>
</comment>
<comment type="caution">
    <text evidence="5">The sequence shown here is derived from an EMBL/GenBank/DDBJ whole genome shotgun (WGS) entry which is preliminary data.</text>
</comment>
<dbReference type="PROSITE" id="PS51892">
    <property type="entry name" value="SUBTILASE"/>
    <property type="match status" value="1"/>
</dbReference>
<comment type="similarity">
    <text evidence="1">Belongs to the CDK5RAP3 family.</text>
</comment>